<dbReference type="Proteomes" id="UP000313359">
    <property type="component" value="Unassembled WGS sequence"/>
</dbReference>
<sequence>MSQLSRCKTLYLENRFAQVASVAGEWIHPVRKRYSYALPSVRHAGRGAGTDGTPVAEDAERKRGEVDEGEAMEEEVVEMEVVDEEEVVVEEEAVAEEEEEASQMYHGELHIFLHLVTANAGVQMALQTDRVPKSGPHTLPRRQFTVITLPIGFSRSQTTPATWLEFSTAFWSDEPEGVLAIPVHTPRSSPIVTVNFDLEAFPAVVPLKVV</sequence>
<accession>A0A5C2SUU7</accession>
<gene>
    <name evidence="2" type="ORF">L227DRAFT_605644</name>
</gene>
<name>A0A5C2SUU7_9APHY</name>
<protein>
    <submittedName>
        <fullName evidence="2">Uncharacterized protein</fullName>
    </submittedName>
</protein>
<reference evidence="2" key="1">
    <citation type="journal article" date="2018" name="Genome Biol. Evol.">
        <title>Genomics and development of Lentinus tigrinus, a white-rot wood-decaying mushroom with dimorphic fruiting bodies.</title>
        <authorList>
            <person name="Wu B."/>
            <person name="Xu Z."/>
            <person name="Knudson A."/>
            <person name="Carlson A."/>
            <person name="Chen N."/>
            <person name="Kovaka S."/>
            <person name="LaButti K."/>
            <person name="Lipzen A."/>
            <person name="Pennachio C."/>
            <person name="Riley R."/>
            <person name="Schakwitz W."/>
            <person name="Umezawa K."/>
            <person name="Ohm R.A."/>
            <person name="Grigoriev I.V."/>
            <person name="Nagy L.G."/>
            <person name="Gibbons J."/>
            <person name="Hibbett D."/>
        </authorList>
    </citation>
    <scope>NUCLEOTIDE SEQUENCE [LARGE SCALE GENOMIC DNA]</scope>
    <source>
        <strain evidence="2">ALCF2SS1-6</strain>
    </source>
</reference>
<feature type="region of interest" description="Disordered" evidence="1">
    <location>
        <begin position="42"/>
        <end position="71"/>
    </location>
</feature>
<keyword evidence="3" id="KW-1185">Reference proteome</keyword>
<evidence type="ECO:0000256" key="1">
    <source>
        <dbReference type="SAM" id="MobiDB-lite"/>
    </source>
</evidence>
<dbReference type="EMBL" id="ML122250">
    <property type="protein sequence ID" value="RPD67244.1"/>
    <property type="molecule type" value="Genomic_DNA"/>
</dbReference>
<dbReference type="AlphaFoldDB" id="A0A5C2SUU7"/>
<organism evidence="2 3">
    <name type="scientific">Lentinus tigrinus ALCF2SS1-6</name>
    <dbReference type="NCBI Taxonomy" id="1328759"/>
    <lineage>
        <taxon>Eukaryota</taxon>
        <taxon>Fungi</taxon>
        <taxon>Dikarya</taxon>
        <taxon>Basidiomycota</taxon>
        <taxon>Agaricomycotina</taxon>
        <taxon>Agaricomycetes</taxon>
        <taxon>Polyporales</taxon>
        <taxon>Polyporaceae</taxon>
        <taxon>Lentinus</taxon>
    </lineage>
</organism>
<proteinExistence type="predicted"/>
<evidence type="ECO:0000313" key="3">
    <source>
        <dbReference type="Proteomes" id="UP000313359"/>
    </source>
</evidence>
<evidence type="ECO:0000313" key="2">
    <source>
        <dbReference type="EMBL" id="RPD67244.1"/>
    </source>
</evidence>